<dbReference type="GO" id="GO:0005249">
    <property type="term" value="F:voltage-gated potassium channel activity"/>
    <property type="evidence" value="ECO:0007669"/>
    <property type="project" value="TreeGrafter"/>
</dbReference>
<keyword evidence="2" id="KW-0812">Transmembrane</keyword>
<dbReference type="PANTHER" id="PTHR45689">
    <property type="entry name" value="I[[H]] CHANNEL, ISOFORM E"/>
    <property type="match status" value="1"/>
</dbReference>
<dbReference type="InterPro" id="IPR014710">
    <property type="entry name" value="RmlC-like_jellyroll"/>
</dbReference>
<feature type="transmembrane region" description="Helical" evidence="2">
    <location>
        <begin position="569"/>
        <end position="594"/>
    </location>
</feature>
<dbReference type="EMBL" id="KZ995389">
    <property type="protein sequence ID" value="RKO90774.1"/>
    <property type="molecule type" value="Genomic_DNA"/>
</dbReference>
<feature type="compositionally biased region" description="Polar residues" evidence="1">
    <location>
        <begin position="334"/>
        <end position="344"/>
    </location>
</feature>
<evidence type="ECO:0000256" key="2">
    <source>
        <dbReference type="SAM" id="Phobius"/>
    </source>
</evidence>
<keyword evidence="5" id="KW-1185">Reference proteome</keyword>
<feature type="region of interest" description="Disordered" evidence="1">
    <location>
        <begin position="1"/>
        <end position="61"/>
    </location>
</feature>
<sequence>MDGGFTGERPLVLAPLDNAPNGTIQPPSHSLTPLQSDEETPSSPKITSSNPPAGGGSDRDSNPFAELFVCQLKIRSLTRKSNSLSIAIDNMEDALFDMRANLIGFYKKKYEAIGAAAQLRKRLRLPPAREREEAFFALGRPSIGGALMPPEASFDSKRQSKNAAGQARLQQIQLSGVQLDVDMEYFSSPSLRGNLPRLSIKEALGNRARSVISLLKSHESTHHGQLGSAHRSSADSSRSSELHESLEEQRESPEPALSRKRSKKRPYSYPHSQREAAVSGMNDSQLWMAQALGTVPSANEGDSGEPVLPEAPSSEDSEPLSAGKHVTIADPSSAPHTPATSESSPVAPLPPLPNSSIAPSKWWSNSLSRVKHDRRISIIRALPSTAAKKNEKSVFPLHPLSRFAQIWNALLMMVVGVMLLLMPVSLGFTEGRNILPAMSVFSTIFYALGIWLNFHIGYIQGDNIYMEPRTIANKYIFRGDFFLDLLIRFPWVFLIGLNTALINVISVFASILLYWHWGACTRNFFDVIDDSVPNQKIAERYTTGFYYSAAETLSAGFGSIPPESVYRRWFGVMNFIISATYVAVLVGNIATFMIRRDCSGQRYDQIIDEVSQYIAYKGFSPSLRSRIIEYYEFKYLGGKYFDEKAILTDLSGPLRRTVCVHNCKHLLLQVPFFKDADNKFLTDLSLVLEETHFLEGDLIMHEGDEAEEMYFIWTGTCAVSVQGMVKLQLGEGAFFGVYSLSKHNFDSVLDRFQDVAETMRKVAEDRLANFGKATATSPPPPPPQDPPPPGQDLVPVRKAHLSKSRLLRNREEEGDVWKSLD</sequence>
<dbReference type="SUPFAM" id="SSF51206">
    <property type="entry name" value="cAMP-binding domain-like"/>
    <property type="match status" value="1"/>
</dbReference>
<feature type="compositionally biased region" description="Low complexity" evidence="1">
    <location>
        <begin position="228"/>
        <end position="237"/>
    </location>
</feature>
<reference evidence="5" key="1">
    <citation type="journal article" date="2018" name="Nat. Microbiol.">
        <title>Leveraging single-cell genomics to expand the fungal tree of life.</title>
        <authorList>
            <person name="Ahrendt S.R."/>
            <person name="Quandt C.A."/>
            <person name="Ciobanu D."/>
            <person name="Clum A."/>
            <person name="Salamov A."/>
            <person name="Andreopoulos B."/>
            <person name="Cheng J.F."/>
            <person name="Woyke T."/>
            <person name="Pelin A."/>
            <person name="Henrissat B."/>
            <person name="Reynolds N.K."/>
            <person name="Benny G.L."/>
            <person name="Smith M.E."/>
            <person name="James T.Y."/>
            <person name="Grigoriev I.V."/>
        </authorList>
    </citation>
    <scope>NUCLEOTIDE SEQUENCE [LARGE SCALE GENOMIC DNA]</scope>
</reference>
<organism evidence="4 5">
    <name type="scientific">Blyttiomyces helicus</name>
    <dbReference type="NCBI Taxonomy" id="388810"/>
    <lineage>
        <taxon>Eukaryota</taxon>
        <taxon>Fungi</taxon>
        <taxon>Fungi incertae sedis</taxon>
        <taxon>Chytridiomycota</taxon>
        <taxon>Chytridiomycota incertae sedis</taxon>
        <taxon>Chytridiomycetes</taxon>
        <taxon>Chytridiomycetes incertae sedis</taxon>
        <taxon>Blyttiomyces</taxon>
    </lineage>
</organism>
<dbReference type="Gene3D" id="1.10.287.630">
    <property type="entry name" value="Helix hairpin bin"/>
    <property type="match status" value="1"/>
</dbReference>
<evidence type="ECO:0000259" key="3">
    <source>
        <dbReference type="PROSITE" id="PS50042"/>
    </source>
</evidence>
<dbReference type="InterPro" id="IPR018490">
    <property type="entry name" value="cNMP-bd_dom_sf"/>
</dbReference>
<dbReference type="Gene3D" id="1.10.287.70">
    <property type="match status" value="1"/>
</dbReference>
<feature type="region of interest" description="Disordered" evidence="1">
    <location>
        <begin position="295"/>
        <end position="351"/>
    </location>
</feature>
<feature type="compositionally biased region" description="Basic and acidic residues" evidence="1">
    <location>
        <begin position="238"/>
        <end position="253"/>
    </location>
</feature>
<dbReference type="PROSITE" id="PS50042">
    <property type="entry name" value="CNMP_BINDING_3"/>
    <property type="match status" value="1"/>
</dbReference>
<feature type="transmembrane region" description="Helical" evidence="2">
    <location>
        <begin position="406"/>
        <end position="428"/>
    </location>
</feature>
<dbReference type="PANTHER" id="PTHR45689:SF15">
    <property type="entry name" value="TETRAMERIC POTASSIUM-SELECTIVE CYCLIC NUCLEOTIDE GATED CHANNEL"/>
    <property type="match status" value="1"/>
</dbReference>
<feature type="compositionally biased region" description="Polar residues" evidence="1">
    <location>
        <begin position="20"/>
        <end position="51"/>
    </location>
</feature>
<dbReference type="GO" id="GO:0035725">
    <property type="term" value="P:sodium ion transmembrane transport"/>
    <property type="evidence" value="ECO:0007669"/>
    <property type="project" value="TreeGrafter"/>
</dbReference>
<dbReference type="GO" id="GO:0098855">
    <property type="term" value="C:HCN channel complex"/>
    <property type="evidence" value="ECO:0007669"/>
    <property type="project" value="TreeGrafter"/>
</dbReference>
<keyword evidence="2" id="KW-0472">Membrane</keyword>
<evidence type="ECO:0000313" key="4">
    <source>
        <dbReference type="EMBL" id="RKO90774.1"/>
    </source>
</evidence>
<feature type="transmembrane region" description="Helical" evidence="2">
    <location>
        <begin position="440"/>
        <end position="459"/>
    </location>
</feature>
<dbReference type="Proteomes" id="UP000269721">
    <property type="component" value="Unassembled WGS sequence"/>
</dbReference>
<dbReference type="InterPro" id="IPR000595">
    <property type="entry name" value="cNMP-bd_dom"/>
</dbReference>
<feature type="compositionally biased region" description="Pro residues" evidence="1">
    <location>
        <begin position="777"/>
        <end position="790"/>
    </location>
</feature>
<dbReference type="SUPFAM" id="SSF81324">
    <property type="entry name" value="Voltage-gated potassium channels"/>
    <property type="match status" value="1"/>
</dbReference>
<dbReference type="Gene3D" id="2.60.120.10">
    <property type="entry name" value="Jelly Rolls"/>
    <property type="match status" value="1"/>
</dbReference>
<feature type="region of interest" description="Disordered" evidence="1">
    <location>
        <begin position="218"/>
        <end position="281"/>
    </location>
</feature>
<feature type="region of interest" description="Disordered" evidence="1">
    <location>
        <begin position="771"/>
        <end position="795"/>
    </location>
</feature>
<feature type="transmembrane region" description="Helical" evidence="2">
    <location>
        <begin position="491"/>
        <end position="515"/>
    </location>
</feature>
<evidence type="ECO:0000313" key="5">
    <source>
        <dbReference type="Proteomes" id="UP000269721"/>
    </source>
</evidence>
<gene>
    <name evidence="4" type="ORF">BDK51DRAFT_33976</name>
</gene>
<keyword evidence="2" id="KW-1133">Transmembrane helix</keyword>
<dbReference type="OrthoDB" id="2152421at2759"/>
<feature type="domain" description="Cyclic nucleotide-binding" evidence="3">
    <location>
        <begin position="672"/>
        <end position="740"/>
    </location>
</feature>
<dbReference type="CDD" id="cd00038">
    <property type="entry name" value="CAP_ED"/>
    <property type="match status" value="1"/>
</dbReference>
<dbReference type="Pfam" id="PF00027">
    <property type="entry name" value="cNMP_binding"/>
    <property type="match status" value="1"/>
</dbReference>
<proteinExistence type="predicted"/>
<protein>
    <recommendedName>
        <fullName evidence="3">Cyclic nucleotide-binding domain-containing protein</fullName>
    </recommendedName>
</protein>
<dbReference type="AlphaFoldDB" id="A0A4P9WDX2"/>
<name>A0A4P9WDX2_9FUNG</name>
<dbReference type="InterPro" id="IPR051413">
    <property type="entry name" value="K/Na_HCN_channel"/>
</dbReference>
<evidence type="ECO:0000256" key="1">
    <source>
        <dbReference type="SAM" id="MobiDB-lite"/>
    </source>
</evidence>
<dbReference type="SMART" id="SM00100">
    <property type="entry name" value="cNMP"/>
    <property type="match status" value="1"/>
</dbReference>
<accession>A0A4P9WDX2</accession>
<dbReference type="GO" id="GO:0003254">
    <property type="term" value="P:regulation of membrane depolarization"/>
    <property type="evidence" value="ECO:0007669"/>
    <property type="project" value="TreeGrafter"/>
</dbReference>